<dbReference type="AlphaFoldDB" id="A0A9W7GND7"/>
<protein>
    <recommendedName>
        <fullName evidence="7">EF-hand domain-containing protein</fullName>
    </recommendedName>
</protein>
<feature type="compositionally biased region" description="Basic residues" evidence="6">
    <location>
        <begin position="228"/>
        <end position="244"/>
    </location>
</feature>
<name>A0A9W7GND7_9STRA</name>
<feature type="compositionally biased region" description="Basic and acidic residues" evidence="6">
    <location>
        <begin position="245"/>
        <end position="258"/>
    </location>
</feature>
<evidence type="ECO:0000256" key="4">
    <source>
        <dbReference type="ARBA" id="ARBA00022737"/>
    </source>
</evidence>
<keyword evidence="9" id="KW-1185">Reference proteome</keyword>
<dbReference type="EMBL" id="BRYA01000439">
    <property type="protein sequence ID" value="GMI48854.1"/>
    <property type="molecule type" value="Genomic_DNA"/>
</dbReference>
<dbReference type="PANTHER" id="PTHR23055:SF178">
    <property type="entry name" value="NEUROCALCIN HOMOLOG"/>
    <property type="match status" value="1"/>
</dbReference>
<evidence type="ECO:0000256" key="5">
    <source>
        <dbReference type="ARBA" id="ARBA00023288"/>
    </source>
</evidence>
<dbReference type="PANTHER" id="PTHR23055">
    <property type="entry name" value="CALCIUM BINDING PROTEINS"/>
    <property type="match status" value="1"/>
</dbReference>
<proteinExistence type="inferred from homology"/>
<reference evidence="9" key="1">
    <citation type="journal article" date="2023" name="Commun. Biol.">
        <title>Genome analysis of Parmales, the sister group of diatoms, reveals the evolutionary specialization of diatoms from phago-mixotrophs to photoautotrophs.</title>
        <authorList>
            <person name="Ban H."/>
            <person name="Sato S."/>
            <person name="Yoshikawa S."/>
            <person name="Yamada K."/>
            <person name="Nakamura Y."/>
            <person name="Ichinomiya M."/>
            <person name="Sato N."/>
            <person name="Blanc-Mathieu R."/>
            <person name="Endo H."/>
            <person name="Kuwata A."/>
            <person name="Ogata H."/>
        </authorList>
    </citation>
    <scope>NUCLEOTIDE SEQUENCE [LARGE SCALE GENOMIC DNA]</scope>
</reference>
<evidence type="ECO:0000256" key="6">
    <source>
        <dbReference type="SAM" id="MobiDB-lite"/>
    </source>
</evidence>
<evidence type="ECO:0000256" key="1">
    <source>
        <dbReference type="ARBA" id="ARBA00006049"/>
    </source>
</evidence>
<evidence type="ECO:0000256" key="3">
    <source>
        <dbReference type="ARBA" id="ARBA00022723"/>
    </source>
</evidence>
<keyword evidence="4" id="KW-0677">Repeat</keyword>
<gene>
    <name evidence="8" type="ORF">TrCOL_g5997</name>
</gene>
<evidence type="ECO:0000313" key="8">
    <source>
        <dbReference type="EMBL" id="GMI48854.1"/>
    </source>
</evidence>
<dbReference type="OrthoDB" id="191686at2759"/>
<feature type="domain" description="EF-hand" evidence="7">
    <location>
        <begin position="98"/>
        <end position="133"/>
    </location>
</feature>
<dbReference type="Gene3D" id="1.10.238.10">
    <property type="entry name" value="EF-hand"/>
    <property type="match status" value="1"/>
</dbReference>
<organism evidence="8 9">
    <name type="scientific">Triparma columacea</name>
    <dbReference type="NCBI Taxonomy" id="722753"/>
    <lineage>
        <taxon>Eukaryota</taxon>
        <taxon>Sar</taxon>
        <taxon>Stramenopiles</taxon>
        <taxon>Ochrophyta</taxon>
        <taxon>Bolidophyceae</taxon>
        <taxon>Parmales</taxon>
        <taxon>Triparmaceae</taxon>
        <taxon>Triparma</taxon>
    </lineage>
</organism>
<accession>A0A9W7GND7</accession>
<comment type="caution">
    <text evidence="8">The sequence shown here is derived from an EMBL/GenBank/DDBJ whole genome shotgun (WGS) entry which is preliminary data.</text>
</comment>
<evidence type="ECO:0000259" key="7">
    <source>
        <dbReference type="PROSITE" id="PS50222"/>
    </source>
</evidence>
<feature type="region of interest" description="Disordered" evidence="6">
    <location>
        <begin position="221"/>
        <end position="258"/>
    </location>
</feature>
<keyword evidence="5" id="KW-0449">Lipoprotein</keyword>
<dbReference type="Proteomes" id="UP001165065">
    <property type="component" value="Unassembled WGS sequence"/>
</dbReference>
<comment type="similarity">
    <text evidence="1">Belongs to the recoverin family.</text>
</comment>
<dbReference type="SUPFAM" id="SSF47473">
    <property type="entry name" value="EF-hand"/>
    <property type="match status" value="1"/>
</dbReference>
<dbReference type="GO" id="GO:0005509">
    <property type="term" value="F:calcium ion binding"/>
    <property type="evidence" value="ECO:0007669"/>
    <property type="project" value="InterPro"/>
</dbReference>
<dbReference type="PROSITE" id="PS50222">
    <property type="entry name" value="EF_HAND_2"/>
    <property type="match status" value="1"/>
</dbReference>
<keyword evidence="3" id="KW-0479">Metal-binding</keyword>
<dbReference type="InterPro" id="IPR028846">
    <property type="entry name" value="Recoverin"/>
</dbReference>
<evidence type="ECO:0000313" key="9">
    <source>
        <dbReference type="Proteomes" id="UP001165065"/>
    </source>
</evidence>
<keyword evidence="2" id="KW-0519">Myristate</keyword>
<dbReference type="InterPro" id="IPR002048">
    <property type="entry name" value="EF_hand_dom"/>
</dbReference>
<sequence>MGALESMPEEDIVEQFNEGPTMFENWGITQVDNVHTLYVSQNLDFGITCQEFQALIQSAVPEGKVAAHRLVKTFDAEAANLVDVLEVLCGLTISCTADLTTKVKKVFDLFDFSKSSKVTFDELFIMIFSSLRSMVKLQGKGSEPEDSDVEKMVDEIFLKFDREPTQMIKLDEFVDWFMDDGNFGIKRGQLKKVTMHAFMVTHDILDEEDAKEIEQKRLLMIANAPTKANKKKKRHSTHGHGHGHKNNEEEKGRAKVEK</sequence>
<evidence type="ECO:0000256" key="2">
    <source>
        <dbReference type="ARBA" id="ARBA00022707"/>
    </source>
</evidence>
<dbReference type="InterPro" id="IPR011992">
    <property type="entry name" value="EF-hand-dom_pair"/>
</dbReference>